<feature type="region of interest" description="Disordered" evidence="1">
    <location>
        <begin position="104"/>
        <end position="140"/>
    </location>
</feature>
<dbReference type="EMBL" id="LFBV01000001">
    <property type="protein sequence ID" value="OKH96075.1"/>
    <property type="molecule type" value="Genomic_DNA"/>
</dbReference>
<reference evidence="2 3" key="1">
    <citation type="submission" date="2015-06" db="EMBL/GenBank/DDBJ databases">
        <title>Cloning and characterization of the uncialamcin biosynthetic gene cluster.</title>
        <authorList>
            <person name="Yan X."/>
            <person name="Huang T."/>
            <person name="Ge H."/>
            <person name="Shen B."/>
        </authorList>
    </citation>
    <scope>NUCLEOTIDE SEQUENCE [LARGE SCALE GENOMIC DNA]</scope>
    <source>
        <strain evidence="2 3">DCA2648</strain>
    </source>
</reference>
<comment type="caution">
    <text evidence="2">The sequence shown here is derived from an EMBL/GenBank/DDBJ whole genome shotgun (WGS) entry which is preliminary data.</text>
</comment>
<keyword evidence="3" id="KW-1185">Reference proteome</keyword>
<protein>
    <submittedName>
        <fullName evidence="2">Uncharacterized protein</fullName>
    </submittedName>
</protein>
<sequence>MPDSRTSGIRLWVPRLGLLSAGAVPEGRVGAAVRPGCAVPDGVLPGDAAVAPLGWEYAGARLTGAAPGPRRSLTVVSPLSATYAEQPPANAVAVTTARDVRQARVRAPGGATRPPAATVPGGGTRPPSAAVRPLRPSPLY</sequence>
<dbReference type="AlphaFoldDB" id="A0A1Q4VE54"/>
<gene>
    <name evidence="2" type="ORF">AB852_05290</name>
</gene>
<name>A0A1Q4VE54_9ACTN</name>
<evidence type="ECO:0000256" key="1">
    <source>
        <dbReference type="SAM" id="MobiDB-lite"/>
    </source>
</evidence>
<evidence type="ECO:0000313" key="2">
    <source>
        <dbReference type="EMBL" id="OKH96075.1"/>
    </source>
</evidence>
<evidence type="ECO:0000313" key="3">
    <source>
        <dbReference type="Proteomes" id="UP000186455"/>
    </source>
</evidence>
<organism evidence="2 3">
    <name type="scientific">Streptomyces uncialis</name>
    <dbReference type="NCBI Taxonomy" id="1048205"/>
    <lineage>
        <taxon>Bacteria</taxon>
        <taxon>Bacillati</taxon>
        <taxon>Actinomycetota</taxon>
        <taxon>Actinomycetes</taxon>
        <taxon>Kitasatosporales</taxon>
        <taxon>Streptomycetaceae</taxon>
        <taxon>Streptomyces</taxon>
    </lineage>
</organism>
<feature type="compositionally biased region" description="Low complexity" evidence="1">
    <location>
        <begin position="105"/>
        <end position="119"/>
    </location>
</feature>
<dbReference type="Proteomes" id="UP000186455">
    <property type="component" value="Unassembled WGS sequence"/>
</dbReference>
<accession>A0A1Q4VE54</accession>
<proteinExistence type="predicted"/>